<evidence type="ECO:0000256" key="3">
    <source>
        <dbReference type="ARBA" id="ARBA00022833"/>
    </source>
</evidence>
<keyword evidence="8" id="KW-1185">Reference proteome</keyword>
<feature type="compositionally biased region" description="Polar residues" evidence="5">
    <location>
        <begin position="134"/>
        <end position="159"/>
    </location>
</feature>
<dbReference type="InterPro" id="IPR001841">
    <property type="entry name" value="Znf_RING"/>
</dbReference>
<dbReference type="OrthoDB" id="6105938at2759"/>
<feature type="compositionally biased region" description="Low complexity" evidence="5">
    <location>
        <begin position="160"/>
        <end position="180"/>
    </location>
</feature>
<dbReference type="InterPro" id="IPR017907">
    <property type="entry name" value="Znf_RING_CS"/>
</dbReference>
<sequence length="374" mass="42248">MAEQLLKSHARAVVALGPNEGRILLPCQTWTNYEIMACKLATERAHATRIVERVKDPVVTECRHIYCFECIQQWLRRSIQCPDCRRGLHKERVRPRTSEATTASAPTGPARYLSMHYAVQGSFAVQTPSIHSLATSQSTPSLRSEATRQNRMSQASFQPSIAESESTSSTQESTSASSAASWCLQRRMPLRNRAAHPTGLYGMSNPSSESLCSAQARRKLLYSTGKHLPPIYIPQQASPQPILYPLPRSQSHNDLAADYAKGCDSPLPARRRLITVDAEEMLSKMWQTSSMMADSMQITIRCRAMAKCAWREWREFLEANDGRDLYADDLLKALSRTFERMVCEYGWADDWRLLPEPFIHMMKKTAKAAVAEYK</sequence>
<accession>A0A139HVK4</accession>
<keyword evidence="2 4" id="KW-0863">Zinc-finger</keyword>
<feature type="region of interest" description="Disordered" evidence="5">
    <location>
        <begin position="134"/>
        <end position="180"/>
    </location>
</feature>
<evidence type="ECO:0000259" key="6">
    <source>
        <dbReference type="PROSITE" id="PS50089"/>
    </source>
</evidence>
<evidence type="ECO:0000256" key="4">
    <source>
        <dbReference type="PROSITE-ProRule" id="PRU00175"/>
    </source>
</evidence>
<dbReference type="PROSITE" id="PS00518">
    <property type="entry name" value="ZF_RING_1"/>
    <property type="match status" value="1"/>
</dbReference>
<dbReference type="STRING" id="321146.A0A139HVK4"/>
<gene>
    <name evidence="7" type="ORF">AC578_5992</name>
</gene>
<dbReference type="AlphaFoldDB" id="A0A139HVK4"/>
<evidence type="ECO:0000256" key="5">
    <source>
        <dbReference type="SAM" id="MobiDB-lite"/>
    </source>
</evidence>
<keyword evidence="1" id="KW-0479">Metal-binding</keyword>
<evidence type="ECO:0000313" key="8">
    <source>
        <dbReference type="Proteomes" id="UP000070133"/>
    </source>
</evidence>
<dbReference type="Pfam" id="PF00097">
    <property type="entry name" value="zf-C3HC4"/>
    <property type="match status" value="1"/>
</dbReference>
<protein>
    <recommendedName>
        <fullName evidence="6">RING-type domain-containing protein</fullName>
    </recommendedName>
</protein>
<evidence type="ECO:0000256" key="1">
    <source>
        <dbReference type="ARBA" id="ARBA00022723"/>
    </source>
</evidence>
<reference evidence="7 8" key="1">
    <citation type="submission" date="2015-07" db="EMBL/GenBank/DDBJ databases">
        <title>Comparative genomics of the Sigatoka disease complex on banana suggests a link between parallel evolutionary changes in Pseudocercospora fijiensis and Pseudocercospora eumusae and increased virulence on the banana host.</title>
        <authorList>
            <person name="Chang T.-C."/>
            <person name="Salvucci A."/>
            <person name="Crous P.W."/>
            <person name="Stergiopoulos I."/>
        </authorList>
    </citation>
    <scope>NUCLEOTIDE SEQUENCE [LARGE SCALE GENOMIC DNA]</scope>
    <source>
        <strain evidence="7 8">CBS 114824</strain>
    </source>
</reference>
<dbReference type="SUPFAM" id="SSF57850">
    <property type="entry name" value="RING/U-box"/>
    <property type="match status" value="1"/>
</dbReference>
<dbReference type="EMBL" id="LFZN01000006">
    <property type="protein sequence ID" value="KXT06467.1"/>
    <property type="molecule type" value="Genomic_DNA"/>
</dbReference>
<dbReference type="SMART" id="SM00184">
    <property type="entry name" value="RING"/>
    <property type="match status" value="1"/>
</dbReference>
<dbReference type="Proteomes" id="UP000070133">
    <property type="component" value="Unassembled WGS sequence"/>
</dbReference>
<dbReference type="GO" id="GO:0008270">
    <property type="term" value="F:zinc ion binding"/>
    <property type="evidence" value="ECO:0007669"/>
    <property type="project" value="UniProtKB-KW"/>
</dbReference>
<feature type="domain" description="RING-type" evidence="6">
    <location>
        <begin position="38"/>
        <end position="85"/>
    </location>
</feature>
<keyword evidence="3" id="KW-0862">Zinc</keyword>
<evidence type="ECO:0000256" key="2">
    <source>
        <dbReference type="ARBA" id="ARBA00022771"/>
    </source>
</evidence>
<dbReference type="InterPro" id="IPR013083">
    <property type="entry name" value="Znf_RING/FYVE/PHD"/>
</dbReference>
<comment type="caution">
    <text evidence="7">The sequence shown here is derived from an EMBL/GenBank/DDBJ whole genome shotgun (WGS) entry which is preliminary data.</text>
</comment>
<evidence type="ECO:0000313" key="7">
    <source>
        <dbReference type="EMBL" id="KXT06467.1"/>
    </source>
</evidence>
<proteinExistence type="predicted"/>
<name>A0A139HVK4_9PEZI</name>
<dbReference type="InterPro" id="IPR018957">
    <property type="entry name" value="Znf_C3HC4_RING-type"/>
</dbReference>
<dbReference type="Gene3D" id="3.30.40.10">
    <property type="entry name" value="Zinc/RING finger domain, C3HC4 (zinc finger)"/>
    <property type="match status" value="1"/>
</dbReference>
<organism evidence="7 8">
    <name type="scientific">Pseudocercospora eumusae</name>
    <dbReference type="NCBI Taxonomy" id="321146"/>
    <lineage>
        <taxon>Eukaryota</taxon>
        <taxon>Fungi</taxon>
        <taxon>Dikarya</taxon>
        <taxon>Ascomycota</taxon>
        <taxon>Pezizomycotina</taxon>
        <taxon>Dothideomycetes</taxon>
        <taxon>Dothideomycetidae</taxon>
        <taxon>Mycosphaerellales</taxon>
        <taxon>Mycosphaerellaceae</taxon>
        <taxon>Pseudocercospora</taxon>
    </lineage>
</organism>
<dbReference type="PROSITE" id="PS50089">
    <property type="entry name" value="ZF_RING_2"/>
    <property type="match status" value="1"/>
</dbReference>